<gene>
    <name evidence="1" type="ORF">EYB31_29895</name>
</gene>
<organism evidence="1 2">
    <name type="scientific">Paenibacillus thalictri</name>
    <dbReference type="NCBI Taxonomy" id="2527873"/>
    <lineage>
        <taxon>Bacteria</taxon>
        <taxon>Bacillati</taxon>
        <taxon>Bacillota</taxon>
        <taxon>Bacilli</taxon>
        <taxon>Bacillales</taxon>
        <taxon>Paenibacillaceae</taxon>
        <taxon>Paenibacillus</taxon>
    </lineage>
</organism>
<dbReference type="RefSeq" id="WP_131017167.1">
    <property type="nucleotide sequence ID" value="NZ_SIRE01000025.1"/>
</dbReference>
<comment type="caution">
    <text evidence="1">The sequence shown here is derived from an EMBL/GenBank/DDBJ whole genome shotgun (WGS) entry which is preliminary data.</text>
</comment>
<dbReference type="SUPFAM" id="SSF51556">
    <property type="entry name" value="Metallo-dependent hydrolases"/>
    <property type="match status" value="1"/>
</dbReference>
<dbReference type="EMBL" id="SIRE01000025">
    <property type="protein sequence ID" value="TBL71590.1"/>
    <property type="molecule type" value="Genomic_DNA"/>
</dbReference>
<sequence>MQWNVSDAYAHVGLPRFGSLAQLIRYMDVHDIRHAAAVLGPRVPDIATLMEAARVYPGRLRGIGIPFGETPEQRLAAVKLQMDAGALGIRLDQREAADNPALLAEIGRRGRWAYGIDSCRSQRLAALYLQWLEEYPQARLAAPHFMYGDFVPGDPERSGGPIAELMNHPRFCGILVRNLGMCGSEYPHEPYKPWVEYALEQCGPEHLMWGSEYPVLFWRNERAEAAVGMFRELLGACSDEQFARIAGTNVRELLFAEPPMPKVAETAIPEWIERQFERERNVPFFPRGWEIPVQQYGRLLDRYIRSEEFAQGMSMAEFLLKAVDESAARGGR</sequence>
<reference evidence="1 2" key="1">
    <citation type="submission" date="2019-02" db="EMBL/GenBank/DDBJ databases">
        <title>Paenibacillus sp. nov., isolated from surface-sterilized tissue of Thalictrum simplex L.</title>
        <authorList>
            <person name="Tuo L."/>
        </authorList>
    </citation>
    <scope>NUCLEOTIDE SEQUENCE [LARGE SCALE GENOMIC DNA]</scope>
    <source>
        <strain evidence="1 2">N2SHLJ1</strain>
    </source>
</reference>
<proteinExistence type="predicted"/>
<dbReference type="GO" id="GO:0016787">
    <property type="term" value="F:hydrolase activity"/>
    <property type="evidence" value="ECO:0007669"/>
    <property type="project" value="InterPro"/>
</dbReference>
<dbReference type="OrthoDB" id="2533500at2"/>
<keyword evidence="2" id="KW-1185">Reference proteome</keyword>
<dbReference type="Gene3D" id="3.20.20.140">
    <property type="entry name" value="Metal-dependent hydrolases"/>
    <property type="match status" value="1"/>
</dbReference>
<protein>
    <submittedName>
        <fullName evidence="1">Uncharacterized protein</fullName>
    </submittedName>
</protein>
<evidence type="ECO:0000313" key="1">
    <source>
        <dbReference type="EMBL" id="TBL71590.1"/>
    </source>
</evidence>
<dbReference type="InterPro" id="IPR032466">
    <property type="entry name" value="Metal_Hydrolase"/>
</dbReference>
<evidence type="ECO:0000313" key="2">
    <source>
        <dbReference type="Proteomes" id="UP000293142"/>
    </source>
</evidence>
<accession>A0A4Q9DJM2</accession>
<dbReference type="Proteomes" id="UP000293142">
    <property type="component" value="Unassembled WGS sequence"/>
</dbReference>
<name>A0A4Q9DJM2_9BACL</name>
<dbReference type="AlphaFoldDB" id="A0A4Q9DJM2"/>